<proteinExistence type="predicted"/>
<comment type="caution">
    <text evidence="1">The sequence shown here is derived from an EMBL/GenBank/DDBJ whole genome shotgun (WGS) entry which is preliminary data.</text>
</comment>
<gene>
    <name evidence="1" type="ORF">DPMN_098443</name>
</gene>
<sequence>MMTTKLSVTLSTGTSHVQFRQLSMTESCTNLLPLFGNIITKLPVVKKEHCRFGFEMLPSLETLIARKRDIEDPIKMQAVKKTKYRKTVQDDIKNKDCSFSRVEEMVVP</sequence>
<keyword evidence="2" id="KW-1185">Reference proteome</keyword>
<dbReference type="Proteomes" id="UP000828390">
    <property type="component" value="Unassembled WGS sequence"/>
</dbReference>
<reference evidence="1" key="2">
    <citation type="submission" date="2020-11" db="EMBL/GenBank/DDBJ databases">
        <authorList>
            <person name="McCartney M.A."/>
            <person name="Auch B."/>
            <person name="Kono T."/>
            <person name="Mallez S."/>
            <person name="Becker A."/>
            <person name="Gohl D.M."/>
            <person name="Silverstein K.A.T."/>
            <person name="Koren S."/>
            <person name="Bechman K.B."/>
            <person name="Herman A."/>
            <person name="Abrahante J.E."/>
            <person name="Garbe J."/>
        </authorList>
    </citation>
    <scope>NUCLEOTIDE SEQUENCE</scope>
    <source>
        <strain evidence="1">Duluth1</strain>
        <tissue evidence="1">Whole animal</tissue>
    </source>
</reference>
<name>A0A9D4R5N0_DREPO</name>
<organism evidence="1 2">
    <name type="scientific">Dreissena polymorpha</name>
    <name type="common">Zebra mussel</name>
    <name type="synonym">Mytilus polymorpha</name>
    <dbReference type="NCBI Taxonomy" id="45954"/>
    <lineage>
        <taxon>Eukaryota</taxon>
        <taxon>Metazoa</taxon>
        <taxon>Spiralia</taxon>
        <taxon>Lophotrochozoa</taxon>
        <taxon>Mollusca</taxon>
        <taxon>Bivalvia</taxon>
        <taxon>Autobranchia</taxon>
        <taxon>Heteroconchia</taxon>
        <taxon>Euheterodonta</taxon>
        <taxon>Imparidentia</taxon>
        <taxon>Neoheterodontei</taxon>
        <taxon>Myida</taxon>
        <taxon>Dreissenoidea</taxon>
        <taxon>Dreissenidae</taxon>
        <taxon>Dreissena</taxon>
    </lineage>
</organism>
<dbReference type="EMBL" id="JAIWYP010000003">
    <property type="protein sequence ID" value="KAH3855869.1"/>
    <property type="molecule type" value="Genomic_DNA"/>
</dbReference>
<protein>
    <submittedName>
        <fullName evidence="1">Uncharacterized protein</fullName>
    </submittedName>
</protein>
<evidence type="ECO:0000313" key="2">
    <source>
        <dbReference type="Proteomes" id="UP000828390"/>
    </source>
</evidence>
<evidence type="ECO:0000313" key="1">
    <source>
        <dbReference type="EMBL" id="KAH3855869.1"/>
    </source>
</evidence>
<reference evidence="1" key="1">
    <citation type="journal article" date="2019" name="bioRxiv">
        <title>The Genome of the Zebra Mussel, Dreissena polymorpha: A Resource for Invasive Species Research.</title>
        <authorList>
            <person name="McCartney M.A."/>
            <person name="Auch B."/>
            <person name="Kono T."/>
            <person name="Mallez S."/>
            <person name="Zhang Y."/>
            <person name="Obille A."/>
            <person name="Becker A."/>
            <person name="Abrahante J.E."/>
            <person name="Garbe J."/>
            <person name="Badalamenti J.P."/>
            <person name="Herman A."/>
            <person name="Mangelson H."/>
            <person name="Liachko I."/>
            <person name="Sullivan S."/>
            <person name="Sone E.D."/>
            <person name="Koren S."/>
            <person name="Silverstein K.A.T."/>
            <person name="Beckman K.B."/>
            <person name="Gohl D.M."/>
        </authorList>
    </citation>
    <scope>NUCLEOTIDE SEQUENCE</scope>
    <source>
        <strain evidence="1">Duluth1</strain>
        <tissue evidence="1">Whole animal</tissue>
    </source>
</reference>
<accession>A0A9D4R5N0</accession>
<dbReference type="AlphaFoldDB" id="A0A9D4R5N0"/>